<feature type="transmembrane region" description="Helical" evidence="1">
    <location>
        <begin position="106"/>
        <end position="123"/>
    </location>
</feature>
<keyword evidence="1" id="KW-0472">Membrane</keyword>
<evidence type="ECO:0000313" key="2">
    <source>
        <dbReference type="EMBL" id="MFC6295383.1"/>
    </source>
</evidence>
<comment type="caution">
    <text evidence="2">The sequence shown here is derived from an EMBL/GenBank/DDBJ whole genome shotgun (WGS) entry which is preliminary data.</text>
</comment>
<evidence type="ECO:0000256" key="1">
    <source>
        <dbReference type="SAM" id="Phobius"/>
    </source>
</evidence>
<proteinExistence type="predicted"/>
<keyword evidence="1" id="KW-0812">Transmembrane</keyword>
<protein>
    <submittedName>
        <fullName evidence="2">Uncharacterized protein</fullName>
    </submittedName>
</protein>
<feature type="transmembrane region" description="Helical" evidence="1">
    <location>
        <begin position="61"/>
        <end position="86"/>
    </location>
</feature>
<keyword evidence="3" id="KW-1185">Reference proteome</keyword>
<reference evidence="3" key="1">
    <citation type="journal article" date="2019" name="Int. J. Syst. Evol. Microbiol.">
        <title>The Global Catalogue of Microorganisms (GCM) 10K type strain sequencing project: providing services to taxonomists for standard genome sequencing and annotation.</title>
        <authorList>
            <consortium name="The Broad Institute Genomics Platform"/>
            <consortium name="The Broad Institute Genome Sequencing Center for Infectious Disease"/>
            <person name="Wu L."/>
            <person name="Ma J."/>
        </authorList>
    </citation>
    <scope>NUCLEOTIDE SEQUENCE [LARGE SCALE GENOMIC DNA]</scope>
    <source>
        <strain evidence="3">CCM 8934</strain>
    </source>
</reference>
<gene>
    <name evidence="2" type="ORF">ACFQH1_09235</name>
</gene>
<feature type="transmembrane region" description="Helical" evidence="1">
    <location>
        <begin position="20"/>
        <end position="40"/>
    </location>
</feature>
<evidence type="ECO:0000313" key="3">
    <source>
        <dbReference type="Proteomes" id="UP001596227"/>
    </source>
</evidence>
<accession>A0ABW1UH07</accession>
<keyword evidence="1" id="KW-1133">Transmembrane helix</keyword>
<organism evidence="2 3">
    <name type="scientific">Lactiplantibacillus daoliensis</name>
    <dbReference type="NCBI Taxonomy" id="2559916"/>
    <lineage>
        <taxon>Bacteria</taxon>
        <taxon>Bacillati</taxon>
        <taxon>Bacillota</taxon>
        <taxon>Bacilli</taxon>
        <taxon>Lactobacillales</taxon>
        <taxon>Lactobacillaceae</taxon>
        <taxon>Lactiplantibacillus</taxon>
    </lineage>
</organism>
<dbReference type="EMBL" id="JBHSSB010000026">
    <property type="protein sequence ID" value="MFC6295383.1"/>
    <property type="molecule type" value="Genomic_DNA"/>
</dbReference>
<sequence length="196" mass="22040">MLTSILTGPDFAAIEQGHPYLPPFWFVLMILPAFIIGDSIRLLQSELFTKAKGLRFSKREFGCINVILIAGTNLVYLVTVCSVFILFEAVTSGWQNFIKHGGLTSYLDSGVMIYLILILLALIQQMSSWLNQAFLLIIPILILIATDFTIAKWNPFNLSLWPRMLSINGSMLNFAIISCIGLATSYIYLYGKYELK</sequence>
<name>A0ABW1UH07_9LACO</name>
<feature type="transmembrane region" description="Helical" evidence="1">
    <location>
        <begin position="130"/>
        <end position="151"/>
    </location>
</feature>
<dbReference type="Proteomes" id="UP001596227">
    <property type="component" value="Unassembled WGS sequence"/>
</dbReference>
<feature type="transmembrane region" description="Helical" evidence="1">
    <location>
        <begin position="171"/>
        <end position="191"/>
    </location>
</feature>